<accession>A0A225X397</accession>
<sequence length="80" mass="9339">MVSLEFKQRGFTRQTFNRKDVNRFVSTELPDKENTPNFMIQWLRLRGPCENANPNFPCMKNGKCSKKLPKPLSEDTTMAE</sequence>
<keyword evidence="2" id="KW-1185">Reference proteome</keyword>
<proteinExistence type="predicted"/>
<protein>
    <submittedName>
        <fullName evidence="1">Helitron helicase</fullName>
    </submittedName>
</protein>
<dbReference type="OrthoDB" id="1728974at2759"/>
<dbReference type="EMBL" id="NBNE01000026">
    <property type="protein sequence ID" value="OWZ24152.1"/>
    <property type="molecule type" value="Genomic_DNA"/>
</dbReference>
<dbReference type="AlphaFoldDB" id="A0A225X397"/>
<comment type="caution">
    <text evidence="1">The sequence shown here is derived from an EMBL/GenBank/DDBJ whole genome shotgun (WGS) entry which is preliminary data.</text>
</comment>
<evidence type="ECO:0000313" key="1">
    <source>
        <dbReference type="EMBL" id="OWZ24152.1"/>
    </source>
</evidence>
<dbReference type="GO" id="GO:0004386">
    <property type="term" value="F:helicase activity"/>
    <property type="evidence" value="ECO:0007669"/>
    <property type="project" value="UniProtKB-KW"/>
</dbReference>
<keyword evidence="1" id="KW-0347">Helicase</keyword>
<keyword evidence="1" id="KW-0378">Hydrolase</keyword>
<keyword evidence="1" id="KW-0067">ATP-binding</keyword>
<evidence type="ECO:0000313" key="2">
    <source>
        <dbReference type="Proteomes" id="UP000198211"/>
    </source>
</evidence>
<name>A0A225X397_9STRA</name>
<organism evidence="1 2">
    <name type="scientific">Phytophthora megakarya</name>
    <dbReference type="NCBI Taxonomy" id="4795"/>
    <lineage>
        <taxon>Eukaryota</taxon>
        <taxon>Sar</taxon>
        <taxon>Stramenopiles</taxon>
        <taxon>Oomycota</taxon>
        <taxon>Peronosporomycetes</taxon>
        <taxon>Peronosporales</taxon>
        <taxon>Peronosporaceae</taxon>
        <taxon>Phytophthora</taxon>
    </lineage>
</organism>
<reference evidence="2" key="1">
    <citation type="submission" date="2017-03" db="EMBL/GenBank/DDBJ databases">
        <title>Phytopthora megakarya and P. palmivora, two closely related causual agents of cacao black pod achieved similar genome size and gene model numbers by different mechanisms.</title>
        <authorList>
            <person name="Ali S."/>
            <person name="Shao J."/>
            <person name="Larry D.J."/>
            <person name="Kronmiller B."/>
            <person name="Shen D."/>
            <person name="Strem M.D."/>
            <person name="Melnick R.L."/>
            <person name="Guiltinan M.J."/>
            <person name="Tyler B.M."/>
            <person name="Meinhardt L.W."/>
            <person name="Bailey B.A."/>
        </authorList>
    </citation>
    <scope>NUCLEOTIDE SEQUENCE [LARGE SCALE GENOMIC DNA]</scope>
    <source>
        <strain evidence="2">zdho120</strain>
    </source>
</reference>
<dbReference type="Proteomes" id="UP000198211">
    <property type="component" value="Unassembled WGS sequence"/>
</dbReference>
<keyword evidence="1" id="KW-0547">Nucleotide-binding</keyword>
<gene>
    <name evidence="1" type="ORF">PHMEG_000858</name>
</gene>